<dbReference type="GO" id="GO:0030170">
    <property type="term" value="F:pyridoxal phosphate binding"/>
    <property type="evidence" value="ECO:0007669"/>
    <property type="project" value="UniProtKB-UniRule"/>
</dbReference>
<name>A0A4Y7RPC6_9FIRM</name>
<keyword evidence="4 5" id="KW-0413">Isomerase</keyword>
<feature type="active site" description="Proton acceptor; specific for D-alanine" evidence="5">
    <location>
        <position position="37"/>
    </location>
</feature>
<dbReference type="InterPro" id="IPR009006">
    <property type="entry name" value="Ala_racemase/Decarboxylase_C"/>
</dbReference>
<dbReference type="Gene3D" id="3.20.20.10">
    <property type="entry name" value="Alanine racemase"/>
    <property type="match status" value="1"/>
</dbReference>
<evidence type="ECO:0000256" key="1">
    <source>
        <dbReference type="ARBA" id="ARBA00000316"/>
    </source>
</evidence>
<dbReference type="InterPro" id="IPR020622">
    <property type="entry name" value="Ala_racemase_pyridoxalP-BS"/>
</dbReference>
<evidence type="ECO:0000256" key="3">
    <source>
        <dbReference type="ARBA" id="ARBA00022898"/>
    </source>
</evidence>
<feature type="binding site" evidence="5 7">
    <location>
        <position position="135"/>
    </location>
    <ligand>
        <name>substrate</name>
    </ligand>
</feature>
<dbReference type="Gene3D" id="2.40.37.10">
    <property type="entry name" value="Lyase, Ornithine Decarboxylase, Chain A, domain 1"/>
    <property type="match status" value="1"/>
</dbReference>
<dbReference type="SMART" id="SM01005">
    <property type="entry name" value="Ala_racemase_C"/>
    <property type="match status" value="1"/>
</dbReference>
<dbReference type="SUPFAM" id="SSF51419">
    <property type="entry name" value="PLP-binding barrel"/>
    <property type="match status" value="1"/>
</dbReference>
<accession>A0A4Y7RPC6</accession>
<evidence type="ECO:0000256" key="5">
    <source>
        <dbReference type="HAMAP-Rule" id="MF_01201"/>
    </source>
</evidence>
<gene>
    <name evidence="9" type="primary">alr1</name>
    <name evidence="9" type="ORF">Pmgp_02321</name>
</gene>
<dbReference type="PROSITE" id="PS00395">
    <property type="entry name" value="ALANINE_RACEMASE"/>
    <property type="match status" value="1"/>
</dbReference>
<dbReference type="GO" id="GO:0005829">
    <property type="term" value="C:cytosol"/>
    <property type="evidence" value="ECO:0007669"/>
    <property type="project" value="TreeGrafter"/>
</dbReference>
<evidence type="ECO:0000256" key="6">
    <source>
        <dbReference type="PIRSR" id="PIRSR600821-50"/>
    </source>
</evidence>
<dbReference type="GO" id="GO:0008784">
    <property type="term" value="F:alanine racemase activity"/>
    <property type="evidence" value="ECO:0007669"/>
    <property type="project" value="UniProtKB-UniRule"/>
</dbReference>
<dbReference type="InterPro" id="IPR000821">
    <property type="entry name" value="Ala_racemase"/>
</dbReference>
<dbReference type="InterPro" id="IPR001608">
    <property type="entry name" value="Ala_racemase_N"/>
</dbReference>
<dbReference type="EC" id="5.1.1.1" evidence="5"/>
<keyword evidence="3 5" id="KW-0663">Pyridoxal phosphate</keyword>
<reference evidence="9 10" key="1">
    <citation type="journal article" date="2018" name="Environ. Microbiol.">
        <title>Novel energy conservation strategies and behaviour of Pelotomaculum schinkii driving syntrophic propionate catabolism.</title>
        <authorList>
            <person name="Hidalgo-Ahumada C.A.P."/>
            <person name="Nobu M.K."/>
            <person name="Narihiro T."/>
            <person name="Tamaki H."/>
            <person name="Liu W.T."/>
            <person name="Kamagata Y."/>
            <person name="Stams A.J.M."/>
            <person name="Imachi H."/>
            <person name="Sousa D.Z."/>
        </authorList>
    </citation>
    <scope>NUCLEOTIDE SEQUENCE [LARGE SCALE GENOMIC DNA]</scope>
    <source>
        <strain evidence="9 10">MGP</strain>
    </source>
</reference>
<dbReference type="PRINTS" id="PR00992">
    <property type="entry name" value="ALARACEMASE"/>
</dbReference>
<comment type="catalytic activity">
    <reaction evidence="1 5">
        <text>L-alanine = D-alanine</text>
        <dbReference type="Rhea" id="RHEA:20249"/>
        <dbReference type="ChEBI" id="CHEBI:57416"/>
        <dbReference type="ChEBI" id="CHEBI:57972"/>
        <dbReference type="EC" id="5.1.1.1"/>
    </reaction>
</comment>
<dbReference type="NCBIfam" id="TIGR00492">
    <property type="entry name" value="alr"/>
    <property type="match status" value="1"/>
</dbReference>
<dbReference type="CDD" id="cd00430">
    <property type="entry name" value="PLPDE_III_AR"/>
    <property type="match status" value="1"/>
</dbReference>
<feature type="domain" description="Alanine racemase C-terminal" evidence="8">
    <location>
        <begin position="245"/>
        <end position="373"/>
    </location>
</feature>
<comment type="function">
    <text evidence="5">Catalyzes the interconversion of L-alanine and D-alanine. May also act on other amino acids.</text>
</comment>
<dbReference type="SUPFAM" id="SSF50621">
    <property type="entry name" value="Alanine racemase C-terminal domain-like"/>
    <property type="match status" value="1"/>
</dbReference>
<dbReference type="PANTHER" id="PTHR30511:SF0">
    <property type="entry name" value="ALANINE RACEMASE, CATABOLIC-RELATED"/>
    <property type="match status" value="1"/>
</dbReference>
<feature type="binding site" evidence="5 7">
    <location>
        <position position="314"/>
    </location>
    <ligand>
        <name>substrate</name>
    </ligand>
</feature>
<dbReference type="UniPathway" id="UPA00042">
    <property type="reaction ID" value="UER00497"/>
</dbReference>
<dbReference type="PANTHER" id="PTHR30511">
    <property type="entry name" value="ALANINE RACEMASE"/>
    <property type="match status" value="1"/>
</dbReference>
<dbReference type="OrthoDB" id="9813814at2"/>
<keyword evidence="10" id="KW-1185">Reference proteome</keyword>
<dbReference type="InterPro" id="IPR011079">
    <property type="entry name" value="Ala_racemase_C"/>
</dbReference>
<feature type="modified residue" description="N6-(pyridoxal phosphate)lysine" evidence="5 6">
    <location>
        <position position="37"/>
    </location>
</feature>
<evidence type="ECO:0000313" key="10">
    <source>
        <dbReference type="Proteomes" id="UP000297597"/>
    </source>
</evidence>
<dbReference type="InterPro" id="IPR029066">
    <property type="entry name" value="PLP-binding_barrel"/>
</dbReference>
<dbReference type="HAMAP" id="MF_01201">
    <property type="entry name" value="Ala_racemase"/>
    <property type="match status" value="1"/>
</dbReference>
<dbReference type="GO" id="GO:0030632">
    <property type="term" value="P:D-alanine biosynthetic process"/>
    <property type="evidence" value="ECO:0007669"/>
    <property type="project" value="UniProtKB-UniRule"/>
</dbReference>
<proteinExistence type="inferred from homology"/>
<organism evidence="9 10">
    <name type="scientific">Pelotomaculum propionicicum</name>
    <dbReference type="NCBI Taxonomy" id="258475"/>
    <lineage>
        <taxon>Bacteria</taxon>
        <taxon>Bacillati</taxon>
        <taxon>Bacillota</taxon>
        <taxon>Clostridia</taxon>
        <taxon>Eubacteriales</taxon>
        <taxon>Desulfotomaculaceae</taxon>
        <taxon>Pelotomaculum</taxon>
    </lineage>
</organism>
<dbReference type="FunFam" id="2.40.37.10:FF:000006">
    <property type="entry name" value="Alanine racemase"/>
    <property type="match status" value="1"/>
</dbReference>
<evidence type="ECO:0000313" key="9">
    <source>
        <dbReference type="EMBL" id="TEB10522.1"/>
    </source>
</evidence>
<comment type="pathway">
    <text evidence="5">Amino-acid biosynthesis; D-alanine biosynthesis; D-alanine from L-alanine: step 1/1.</text>
</comment>
<dbReference type="GO" id="GO:0009252">
    <property type="term" value="P:peptidoglycan biosynthetic process"/>
    <property type="evidence" value="ECO:0007669"/>
    <property type="project" value="TreeGrafter"/>
</dbReference>
<dbReference type="Pfam" id="PF01168">
    <property type="entry name" value="Ala_racemase_N"/>
    <property type="match status" value="1"/>
</dbReference>
<feature type="active site" description="Proton acceptor; specific for L-alanine" evidence="5">
    <location>
        <position position="266"/>
    </location>
</feature>
<comment type="caution">
    <text evidence="9">The sequence shown here is derived from an EMBL/GenBank/DDBJ whole genome shotgun (WGS) entry which is preliminary data.</text>
</comment>
<dbReference type="AlphaFoldDB" id="A0A4Y7RPC6"/>
<dbReference type="FunFam" id="3.20.20.10:FF:000002">
    <property type="entry name" value="Alanine racemase"/>
    <property type="match status" value="1"/>
</dbReference>
<evidence type="ECO:0000259" key="8">
    <source>
        <dbReference type="SMART" id="SM01005"/>
    </source>
</evidence>
<sequence>MSVFPVWAEIDLAAVSHNVHEIRRKAAPPAKVMAVVKANAYGHGAVEVSRTALASGADWLGVARTAEGTELREAGIEAPVLILGYITPEQSVEVVRNRLSQAVYTREMALSLAGAAAAEGVKAKIHFKVDTGMGRIGWAVGPGAVKEILELARNPHLEVEGIFTHFAASDAADKRYTLEQYARFMEIITELRRNGLEIPLRHAANSAAIMEMPETHLDLVRAGIIVYGLYPSDEVDHSLLELRPAISLKAKVAHVKSVPAGFKVSYGCTFTTKKPTVIATLPLGYADGYSRLLSSRGEALLNGLRAPVVGRVCMDQVMVDVGHIPGVKVGDEAVLIGHQGDEEVSADEVAAKIGTINYEVVCMISYRVPRLYK</sequence>
<dbReference type="EMBL" id="QFFZ01000025">
    <property type="protein sequence ID" value="TEB10522.1"/>
    <property type="molecule type" value="Genomic_DNA"/>
</dbReference>
<evidence type="ECO:0000256" key="7">
    <source>
        <dbReference type="PIRSR" id="PIRSR600821-52"/>
    </source>
</evidence>
<protein>
    <recommendedName>
        <fullName evidence="5">Alanine racemase</fullName>
        <ecNumber evidence="5">5.1.1.1</ecNumber>
    </recommendedName>
</protein>
<dbReference type="Pfam" id="PF00842">
    <property type="entry name" value="Ala_racemase_C"/>
    <property type="match status" value="1"/>
</dbReference>
<evidence type="ECO:0000256" key="4">
    <source>
        <dbReference type="ARBA" id="ARBA00023235"/>
    </source>
</evidence>
<comment type="cofactor">
    <cofactor evidence="2 5 6">
        <name>pyridoxal 5'-phosphate</name>
        <dbReference type="ChEBI" id="CHEBI:597326"/>
    </cofactor>
</comment>
<dbReference type="RefSeq" id="WP_134214146.1">
    <property type="nucleotide sequence ID" value="NZ_QFFZ01000025.1"/>
</dbReference>
<comment type="similarity">
    <text evidence="5">Belongs to the alanine racemase family.</text>
</comment>
<dbReference type="Proteomes" id="UP000297597">
    <property type="component" value="Unassembled WGS sequence"/>
</dbReference>
<evidence type="ECO:0000256" key="2">
    <source>
        <dbReference type="ARBA" id="ARBA00001933"/>
    </source>
</evidence>